<dbReference type="Gene3D" id="2.130.10.10">
    <property type="entry name" value="YVTN repeat-like/Quinoprotein amine dehydrogenase"/>
    <property type="match status" value="1"/>
</dbReference>
<protein>
    <recommendedName>
        <fullName evidence="5">Sec39 domain-containing protein</fullName>
    </recommendedName>
</protein>
<evidence type="ECO:0000259" key="5">
    <source>
        <dbReference type="Pfam" id="PF08314"/>
    </source>
</evidence>
<dbReference type="EMBL" id="JADCNL010000001">
    <property type="protein sequence ID" value="KAG0498126.1"/>
    <property type="molecule type" value="Genomic_DNA"/>
</dbReference>
<comment type="caution">
    <text evidence="6">The sequence shown here is derived from an EMBL/GenBank/DDBJ whole genome shotgun (WGS) entry which is preliminary data.</text>
</comment>
<dbReference type="PANTHER" id="PTHR15922:SF2">
    <property type="entry name" value="NBAS SUBUNIT OF NRZ TETHERING COMPLEX"/>
    <property type="match status" value="1"/>
</dbReference>
<evidence type="ECO:0000256" key="1">
    <source>
        <dbReference type="ARBA" id="ARBA00004240"/>
    </source>
</evidence>
<evidence type="ECO:0000313" key="6">
    <source>
        <dbReference type="EMBL" id="KAG0498126.1"/>
    </source>
</evidence>
<sequence length="1578" mass="178201">MAPTENKFDLMIQKRYPFSGFIRGSWQLAYSLPISVEPSWPHVEEGKRNKEKNLGKRFEMEQQRLKADEEVFYDVRQHAVGVYSPDFFLEQVCYLLYSFLFNEVLVNFYVCFHIQGAGIQEGDAVLSYNTRPRMSKRKMAIFVSPEADHVALAIGNQVVILQKDDDYMEPCGTYACDDRLSFFTNGAWMEPQGLLGIISDMGTLYLVNSSGGQIAKWTRSDLKLATPIVDLIVLADVKSKKPFMSAFGICTADGVIHRLEVGKDPGVCISSIMISGLFKEKLLQTICCVDFHPDLSLVVLLGAVNDPKNSRNSTRFYSLFVLQLCSNSNLKLLFCTPQFEGVFSSTKGHVASLTSPKLSFSPHGKYIATLDLTGCVDVLDFDSTRSYLSMLCSTSRLWSPSSEDALLGRKNDLTDIVDLAWWSDHVLLLAHSSGCVILYDVLSNIVFHKEVPHFCMPVMERPKHSQGQLVDGAIINWSLVGIYKKSVLEMYSILISNEQYDAALEFADSHGLDRDEVFKAQWLRSSYGTKDVDMFLSQISDRMFVLSECIHKIGPSEEAVKALLSYGIHLTEDCAFSNLSNEESSLLWETRVTRLQLLQYRDKLDTFVGINMGRFLAEEYGSFRVVPIAEAAVNLAESGKIGALKLLLSSYDQLLPGRTPPVAIALRQTDWVECEGMVSFLDKMIGKPDWLIQVRTENMMKLSMGFCWPSITELIDWYKNRSLDIDRQSGQLENCLALVEVACRKGISELQHFLEDITYLHQLVYASECNEDFTLGLVEWEKLSAYEKFRMLLKGATEESAVEILREKAIPFMQNRSYPVQVNLIGQVNDEGSLLGHGHSFLIRWMKEIAANNNLEMCLKIIENGCGESPIIGLFKDEAEITDIALECLYSCMLTDQWSQMASILSKLPCKTLREKNPKDTDPKYDNLGSLTPRFLNIRNQLSKSLRHSNSVNTDEEGSEHCYSEGTDMVDFTVFDDSLEKRVKKAEGHVEAGRILEYYQVPKPICFFLSAESDEKTVKQLIRLLLSKFGRRQPGKSDGDWSGLWNDMLCLQEKAFPFLDTEYMLIEFCRGLLKAGKFSLARNYLKGAGNIALASEKADFLVVQAAREYFFSASTLTCPEIWKAKDCLNLCPNSKLVQSELDVIEALTVRLPNLGVTLLPMQFKQIRNHMEIIMMVISSQKGAYLNVEELIDVAKLLGLGSPDDIAAVEEAAAREAAVAGDLQVALELCLVLAKKGHGAIWDLCVAIARGPNLDNIDTGSRKQLLGFALCHCDQESIGELLRAWKEVDMHMHFEQLMLLTKSCPPNFSSHGCSLVPLPCNSLRDILSLRETSEPSNDNHMEDETYLKVQFDSLKTVLSRVADECLNEGGISWESLLKENWKFLSFTALELPWLLELSSKVEYDRKAIPGARSPPGKHCFSIRLQAVVNILKRLAVDDIAPSDELIILLAKSIMVSPVTEEDDVLGCSFLLNLLDALRGVEVIEEELKQREIYHEIFSIMNIGMSYSSIQNLHKGCSTPSQRRGLLFQKFREKYASLDSDEVEHLDEVQSTFWREGRKSWKIKNVWQIKQEHWRKLFLE</sequence>
<dbReference type="SUPFAM" id="SSF50978">
    <property type="entry name" value="WD40 repeat-like"/>
    <property type="match status" value="1"/>
</dbReference>
<keyword evidence="2" id="KW-0813">Transport</keyword>
<dbReference type="InterPro" id="IPR013244">
    <property type="entry name" value="Sec39_domain"/>
</dbReference>
<gene>
    <name evidence="6" type="ORF">HPP92_002817</name>
</gene>
<dbReference type="Proteomes" id="UP000636800">
    <property type="component" value="Chromosome 1"/>
</dbReference>
<feature type="domain" description="Sec39" evidence="5">
    <location>
        <begin position="713"/>
        <end position="1200"/>
    </location>
</feature>
<dbReference type="Pfam" id="PF08314">
    <property type="entry name" value="Sec39"/>
    <property type="match status" value="1"/>
</dbReference>
<name>A0A835RTP5_VANPL</name>
<evidence type="ECO:0000256" key="4">
    <source>
        <dbReference type="ARBA" id="ARBA00022927"/>
    </source>
</evidence>
<proteinExistence type="predicted"/>
<dbReference type="GO" id="GO:0000149">
    <property type="term" value="F:SNARE binding"/>
    <property type="evidence" value="ECO:0007669"/>
    <property type="project" value="TreeGrafter"/>
</dbReference>
<evidence type="ECO:0000256" key="3">
    <source>
        <dbReference type="ARBA" id="ARBA00022824"/>
    </source>
</evidence>
<dbReference type="GO" id="GO:0070939">
    <property type="term" value="C:Dsl1/NZR complex"/>
    <property type="evidence" value="ECO:0007669"/>
    <property type="project" value="TreeGrafter"/>
</dbReference>
<dbReference type="InterPro" id="IPR015943">
    <property type="entry name" value="WD40/YVTN_repeat-like_dom_sf"/>
</dbReference>
<comment type="subcellular location">
    <subcellularLocation>
        <location evidence="1">Endoplasmic reticulum</location>
    </subcellularLocation>
</comment>
<dbReference type="GO" id="GO:0015031">
    <property type="term" value="P:protein transport"/>
    <property type="evidence" value="ECO:0007669"/>
    <property type="project" value="UniProtKB-KW"/>
</dbReference>
<reference evidence="6 7" key="1">
    <citation type="journal article" date="2020" name="Nat. Food">
        <title>A phased Vanilla planifolia genome enables genetic improvement of flavour and production.</title>
        <authorList>
            <person name="Hasing T."/>
            <person name="Tang H."/>
            <person name="Brym M."/>
            <person name="Khazi F."/>
            <person name="Huang T."/>
            <person name="Chambers A.H."/>
        </authorList>
    </citation>
    <scope>NUCLEOTIDE SEQUENCE [LARGE SCALE GENOMIC DNA]</scope>
    <source>
        <tissue evidence="6">Leaf</tissue>
    </source>
</reference>
<dbReference type="PANTHER" id="PTHR15922">
    <property type="entry name" value="NEUROBLASTOMA-AMPLIFIED SEQUENCE"/>
    <property type="match status" value="1"/>
</dbReference>
<organism evidence="6 7">
    <name type="scientific">Vanilla planifolia</name>
    <name type="common">Vanilla</name>
    <dbReference type="NCBI Taxonomy" id="51239"/>
    <lineage>
        <taxon>Eukaryota</taxon>
        <taxon>Viridiplantae</taxon>
        <taxon>Streptophyta</taxon>
        <taxon>Embryophyta</taxon>
        <taxon>Tracheophyta</taxon>
        <taxon>Spermatophyta</taxon>
        <taxon>Magnoliopsida</taxon>
        <taxon>Liliopsida</taxon>
        <taxon>Asparagales</taxon>
        <taxon>Orchidaceae</taxon>
        <taxon>Vanilloideae</taxon>
        <taxon>Vanilleae</taxon>
        <taxon>Vanilla</taxon>
    </lineage>
</organism>
<evidence type="ECO:0000256" key="2">
    <source>
        <dbReference type="ARBA" id="ARBA00022448"/>
    </source>
</evidence>
<accession>A0A835RTP5</accession>
<dbReference type="InterPro" id="IPR036322">
    <property type="entry name" value="WD40_repeat_dom_sf"/>
</dbReference>
<keyword evidence="4" id="KW-0653">Protein transport</keyword>
<keyword evidence="3" id="KW-0256">Endoplasmic reticulum</keyword>
<dbReference type="OrthoDB" id="8775810at2759"/>
<evidence type="ECO:0000313" key="7">
    <source>
        <dbReference type="Proteomes" id="UP000636800"/>
    </source>
</evidence>
<keyword evidence="7" id="KW-1185">Reference proteome</keyword>
<dbReference type="GO" id="GO:0006890">
    <property type="term" value="P:retrograde vesicle-mediated transport, Golgi to endoplasmic reticulum"/>
    <property type="evidence" value="ECO:0007669"/>
    <property type="project" value="InterPro"/>
</dbReference>